<reference evidence="2 3" key="1">
    <citation type="journal article" date="2013" name="Genome Announc.">
        <title>Draft Genome Sequence for Caulobacter sp. Strain OR37, a Bacterium Tolerant to Heavy Metals.</title>
        <authorList>
            <person name="Utturkar S.M."/>
            <person name="Bollmann A."/>
            <person name="Brzoska R.M."/>
            <person name="Klingeman D.M."/>
            <person name="Epstein S.E."/>
            <person name="Palumbo A.V."/>
            <person name="Brown S.D."/>
        </authorList>
    </citation>
    <scope>NUCLEOTIDE SEQUENCE [LARGE SCALE GENOMIC DNA]</scope>
    <source>
        <strain evidence="2 3">OR37</strain>
    </source>
</reference>
<feature type="transmembrane region" description="Helical" evidence="1">
    <location>
        <begin position="163"/>
        <end position="182"/>
    </location>
</feature>
<evidence type="ECO:0000313" key="2">
    <source>
        <dbReference type="EMBL" id="ENZ80937.1"/>
    </source>
</evidence>
<dbReference type="PATRIC" id="fig|1292034.3.peg.3187"/>
<protein>
    <submittedName>
        <fullName evidence="2">Putative integral membrane protein</fullName>
    </submittedName>
</protein>
<dbReference type="OrthoDB" id="9808690at2"/>
<dbReference type="InterPro" id="IPR026272">
    <property type="entry name" value="SdpI"/>
</dbReference>
<feature type="transmembrane region" description="Helical" evidence="1">
    <location>
        <begin position="91"/>
        <end position="110"/>
    </location>
</feature>
<dbReference type="AlphaFoldDB" id="R0EIB8"/>
<feature type="transmembrane region" description="Helical" evidence="1">
    <location>
        <begin position="12"/>
        <end position="30"/>
    </location>
</feature>
<dbReference type="EMBL" id="APMP01000024">
    <property type="protein sequence ID" value="ENZ80937.1"/>
    <property type="molecule type" value="Genomic_DNA"/>
</dbReference>
<name>R0EIB8_CAUVI</name>
<dbReference type="STRING" id="1292034.OR37_03212"/>
<dbReference type="Pfam" id="PF13630">
    <property type="entry name" value="SdpI"/>
    <property type="match status" value="1"/>
</dbReference>
<organism evidence="2 3">
    <name type="scientific">Caulobacter vibrioides OR37</name>
    <dbReference type="NCBI Taxonomy" id="1292034"/>
    <lineage>
        <taxon>Bacteria</taxon>
        <taxon>Pseudomonadati</taxon>
        <taxon>Pseudomonadota</taxon>
        <taxon>Alphaproteobacteria</taxon>
        <taxon>Caulobacterales</taxon>
        <taxon>Caulobacteraceae</taxon>
        <taxon>Caulobacter</taxon>
    </lineage>
</organism>
<dbReference type="PIRSF" id="PIRSF038959">
    <property type="entry name" value="SdpI"/>
    <property type="match status" value="1"/>
</dbReference>
<dbReference type="Proteomes" id="UP000013063">
    <property type="component" value="Unassembled WGS sequence"/>
</dbReference>
<feature type="transmembrane region" description="Helical" evidence="1">
    <location>
        <begin position="188"/>
        <end position="210"/>
    </location>
</feature>
<sequence precursor="true">MNGQNRRVDAVSWILILGQFGLAGAIAWLGPTHPLPMHFGFDGQVNRWGSRTEMAGVVLLLAAISAVAALFGRRPDEDAHLLRGRRFSQAAVVWVTSLVALLAAGLTWGWDDQPGPRLGMLSISAVLAFIGALLGKTSPNALVGVRTPWTFSSPLAWEKANRLAGRLFFWGGVAGGLAMPFAPQPAGFKAVTLGALAVAAVAVFESWRVWRGDPDRIR</sequence>
<feature type="transmembrane region" description="Helical" evidence="1">
    <location>
        <begin position="54"/>
        <end position="71"/>
    </location>
</feature>
<dbReference type="PANTHER" id="PTHR37810">
    <property type="entry name" value="IMMUNITY PROTEIN SDPI"/>
    <property type="match status" value="1"/>
</dbReference>
<dbReference type="eggNOG" id="COG5658">
    <property type="taxonomic scope" value="Bacteria"/>
</dbReference>
<keyword evidence="1" id="KW-0812">Transmembrane</keyword>
<keyword evidence="1" id="KW-0472">Membrane</keyword>
<comment type="caution">
    <text evidence="2">The sequence shown here is derived from an EMBL/GenBank/DDBJ whole genome shotgun (WGS) entry which is preliminary data.</text>
</comment>
<dbReference type="GO" id="GO:0009636">
    <property type="term" value="P:response to toxic substance"/>
    <property type="evidence" value="ECO:0007669"/>
    <property type="project" value="TreeGrafter"/>
</dbReference>
<gene>
    <name evidence="2" type="ORF">OR37_03212</name>
</gene>
<proteinExistence type="predicted"/>
<evidence type="ECO:0000313" key="3">
    <source>
        <dbReference type="Proteomes" id="UP000013063"/>
    </source>
</evidence>
<dbReference type="InterPro" id="IPR025962">
    <property type="entry name" value="SdpI/YhfL"/>
</dbReference>
<dbReference type="PANTHER" id="PTHR37810:SF5">
    <property type="entry name" value="IMMUNITY PROTEIN SDPI"/>
    <property type="match status" value="1"/>
</dbReference>
<accession>R0EIB8</accession>
<keyword evidence="1" id="KW-1133">Transmembrane helix</keyword>
<feature type="transmembrane region" description="Helical" evidence="1">
    <location>
        <begin position="116"/>
        <end position="134"/>
    </location>
</feature>
<keyword evidence="3" id="KW-1185">Reference proteome</keyword>
<evidence type="ECO:0000256" key="1">
    <source>
        <dbReference type="SAM" id="Phobius"/>
    </source>
</evidence>
<dbReference type="RefSeq" id="WP_004622045.1">
    <property type="nucleotide sequence ID" value="NZ_APMP01000024.1"/>
</dbReference>